<evidence type="ECO:0000313" key="2">
    <source>
        <dbReference type="EMBL" id="QQP49741.1"/>
    </source>
</evidence>
<evidence type="ECO:0000313" key="3">
    <source>
        <dbReference type="Proteomes" id="UP000595437"/>
    </source>
</evidence>
<evidence type="ECO:0000256" key="1">
    <source>
        <dbReference type="SAM" id="MobiDB-lite"/>
    </source>
</evidence>
<feature type="compositionally biased region" description="Polar residues" evidence="1">
    <location>
        <begin position="20"/>
        <end position="38"/>
    </location>
</feature>
<protein>
    <submittedName>
        <fullName evidence="2">Uncharacterized protein</fullName>
    </submittedName>
</protein>
<gene>
    <name evidence="2" type="ORF">FKW44_010509</name>
</gene>
<keyword evidence="3" id="KW-1185">Reference proteome</keyword>
<dbReference type="EMBL" id="CP045896">
    <property type="protein sequence ID" value="QQP49741.1"/>
    <property type="molecule type" value="Genomic_DNA"/>
</dbReference>
<reference evidence="3" key="1">
    <citation type="submission" date="2021-01" db="EMBL/GenBank/DDBJ databases">
        <title>Caligus Genome Assembly.</title>
        <authorList>
            <person name="Gallardo-Escarate C."/>
        </authorList>
    </citation>
    <scope>NUCLEOTIDE SEQUENCE [LARGE SCALE GENOMIC DNA]</scope>
</reference>
<sequence length="67" mass="7523">MREPPMIRVEYSIFTIRPNEGTSTHTDNALTPKSQSPPFQKGTKFPPLVFVKGSHPRPRKESNPSSS</sequence>
<dbReference type="AlphaFoldDB" id="A0A7T8HH90"/>
<feature type="region of interest" description="Disordered" evidence="1">
    <location>
        <begin position="17"/>
        <end position="67"/>
    </location>
</feature>
<dbReference type="Proteomes" id="UP000595437">
    <property type="component" value="Chromosome 7"/>
</dbReference>
<proteinExistence type="predicted"/>
<accession>A0A7T8HH90</accession>
<name>A0A7T8HH90_CALRO</name>
<organism evidence="2 3">
    <name type="scientific">Caligus rogercresseyi</name>
    <name type="common">Sea louse</name>
    <dbReference type="NCBI Taxonomy" id="217165"/>
    <lineage>
        <taxon>Eukaryota</taxon>
        <taxon>Metazoa</taxon>
        <taxon>Ecdysozoa</taxon>
        <taxon>Arthropoda</taxon>
        <taxon>Crustacea</taxon>
        <taxon>Multicrustacea</taxon>
        <taxon>Hexanauplia</taxon>
        <taxon>Copepoda</taxon>
        <taxon>Siphonostomatoida</taxon>
        <taxon>Caligidae</taxon>
        <taxon>Caligus</taxon>
    </lineage>
</organism>